<feature type="transmembrane region" description="Helical" evidence="1">
    <location>
        <begin position="477"/>
        <end position="498"/>
    </location>
</feature>
<dbReference type="InterPro" id="IPR006675">
    <property type="entry name" value="HDIG_dom"/>
</dbReference>
<dbReference type="Proteomes" id="UP000280296">
    <property type="component" value="Unassembled WGS sequence"/>
</dbReference>
<dbReference type="SUPFAM" id="SSF109604">
    <property type="entry name" value="HD-domain/PDEase-like"/>
    <property type="match status" value="1"/>
</dbReference>
<dbReference type="PANTHER" id="PTHR36442">
    <property type="entry name" value="CYCLIC-DI-AMP PHOSPHODIESTERASE PGPH"/>
    <property type="match status" value="1"/>
</dbReference>
<evidence type="ECO:0000313" key="3">
    <source>
        <dbReference type="EMBL" id="RUL86197.1"/>
    </source>
</evidence>
<feature type="domain" description="HD/PDEase" evidence="2">
    <location>
        <begin position="527"/>
        <end position="689"/>
    </location>
</feature>
<keyword evidence="1" id="KW-0812">Transmembrane</keyword>
<dbReference type="RefSeq" id="WP_126726596.1">
    <property type="nucleotide sequence ID" value="NZ_RYZH01000033.1"/>
</dbReference>
<feature type="transmembrane region" description="Helical" evidence="1">
    <location>
        <begin position="409"/>
        <end position="433"/>
    </location>
</feature>
<dbReference type="InterPro" id="IPR011621">
    <property type="entry name" value="Metal-dep_PHydrolase_7TM_intra"/>
</dbReference>
<sequence>MTPGRRKPKVARAQLRGPELIDLRKGRHARQRRRLACLAPAIVAALVSAAIVCGSGPPFSYRVGQRATRDLRVNVPELRRYNSVQTNLMRDEAAKGVPPIFSNSPASILELQKMLEDLIATIADAKRDTVDALPADVVASWDLNEEIFDDLREASDTPERREGLRRAIAEAFAPIIRHGVLGRDLLPLDEESGTMIQVVLDDGDRLFVNRDRVLPDRLVRPDYPVAEEFVAAFTSPELGKTLFELVSSRLAATTTLHYEKQLTDEARALARSRVDDWYDTSSRGQLLVEKGDTITEEQLEWLRLDYEATLRAMSPAARLGRVVAFLLIVSAVYGLIGATLDRYEPRIARDPTRVAVFCGVAVVALGLARLMALRPWGAELIPIALASMLLAVAYTPLTALVFTVGASLLVSLALGTGLASFIMLLGGTATAILMLGEVRTRTKPILVGASAAVGYAILSIAAGLWQDQPSELILSDSALRAGWGLLTGFLLGGSLPFVERGFGIVTGISLLELGDVNHPLLQELVRRAPGTHNHSITVGTIAEAAAEKVGADGLLVRVGAYFHDIGKMLKPHYFVENQTAGAVNRHANLAPAMSTLIIIGHVKDGAELARQHGLPPRIIDLIEQHHGTTLVEYFYHEANRRRDGDPDAPTILESTFRYPGPKPQTKEAAILMMADASESASRALSDPAPSRLEGLVTDLIDKRLRDGQFDQCDLTLREIALVRESIIKSLIGIYHGRVKYPEQRTA</sequence>
<feature type="transmembrane region" description="Helical" evidence="1">
    <location>
        <begin position="319"/>
        <end position="340"/>
    </location>
</feature>
<dbReference type="PANTHER" id="PTHR36442:SF1">
    <property type="entry name" value="CYCLIC-DI-AMP PHOSPHODIESTERASE PGPH"/>
    <property type="match status" value="1"/>
</dbReference>
<dbReference type="InterPro" id="IPR006674">
    <property type="entry name" value="HD_domain"/>
</dbReference>
<dbReference type="NCBIfam" id="TIGR00277">
    <property type="entry name" value="HDIG"/>
    <property type="match status" value="1"/>
</dbReference>
<dbReference type="Gene3D" id="1.10.3210.10">
    <property type="entry name" value="Hypothetical protein af1432"/>
    <property type="match status" value="1"/>
</dbReference>
<reference evidence="3 4" key="2">
    <citation type="submission" date="2019-01" db="EMBL/GenBank/DDBJ databases">
        <title>Tautonia sociabilis, a novel thermotolerant planctomycete of Isosphaeraceae family, isolated from a 4000 m deep subterranean habitat.</title>
        <authorList>
            <person name="Kovaleva O.L."/>
            <person name="Elcheninov A.G."/>
            <person name="Van Heerden E."/>
            <person name="Toshchakov S.V."/>
            <person name="Novikov A."/>
            <person name="Bonch-Osmolovskaya E.A."/>
            <person name="Kublanov I.V."/>
        </authorList>
    </citation>
    <scope>NUCLEOTIDE SEQUENCE [LARGE SCALE GENOMIC DNA]</scope>
    <source>
        <strain evidence="3 4">GM2012</strain>
    </source>
</reference>
<evidence type="ECO:0000256" key="1">
    <source>
        <dbReference type="SAM" id="Phobius"/>
    </source>
</evidence>
<dbReference type="Pfam" id="PF07698">
    <property type="entry name" value="7TM-7TMR_HD"/>
    <property type="match status" value="1"/>
</dbReference>
<dbReference type="InterPro" id="IPR011624">
    <property type="entry name" value="Metal-dep_PHydrolase_7TM_extra"/>
</dbReference>
<keyword evidence="1" id="KW-0472">Membrane</keyword>
<dbReference type="OrthoDB" id="9806952at2"/>
<protein>
    <submittedName>
        <fullName evidence="3">HDIG domain-containing protein</fullName>
    </submittedName>
</protein>
<evidence type="ECO:0000313" key="4">
    <source>
        <dbReference type="Proteomes" id="UP000280296"/>
    </source>
</evidence>
<dbReference type="Pfam" id="PF01966">
    <property type="entry name" value="HD"/>
    <property type="match status" value="1"/>
</dbReference>
<evidence type="ECO:0000259" key="2">
    <source>
        <dbReference type="SMART" id="SM00471"/>
    </source>
</evidence>
<dbReference type="Pfam" id="PF07697">
    <property type="entry name" value="7TMR-HDED"/>
    <property type="match status" value="1"/>
</dbReference>
<feature type="transmembrane region" description="Helical" evidence="1">
    <location>
        <begin position="380"/>
        <end position="402"/>
    </location>
</feature>
<dbReference type="CDD" id="cd00077">
    <property type="entry name" value="HDc"/>
    <property type="match status" value="1"/>
</dbReference>
<dbReference type="InterPro" id="IPR003607">
    <property type="entry name" value="HD/PDEase_dom"/>
</dbReference>
<keyword evidence="4" id="KW-1185">Reference proteome</keyword>
<dbReference type="SMART" id="SM00471">
    <property type="entry name" value="HDc"/>
    <property type="match status" value="1"/>
</dbReference>
<reference evidence="3 4" key="1">
    <citation type="submission" date="2018-12" db="EMBL/GenBank/DDBJ databases">
        <authorList>
            <person name="Toschakov S.V."/>
        </authorList>
    </citation>
    <scope>NUCLEOTIDE SEQUENCE [LARGE SCALE GENOMIC DNA]</scope>
    <source>
        <strain evidence="3 4">GM2012</strain>
    </source>
</reference>
<feature type="transmembrane region" description="Helical" evidence="1">
    <location>
        <begin position="445"/>
        <end position="465"/>
    </location>
</feature>
<keyword evidence="1" id="KW-1133">Transmembrane helix</keyword>
<dbReference type="InterPro" id="IPR052722">
    <property type="entry name" value="PgpH_phosphodiesterase"/>
</dbReference>
<proteinExistence type="predicted"/>
<comment type="caution">
    <text evidence="3">The sequence shown here is derived from an EMBL/GenBank/DDBJ whole genome shotgun (WGS) entry which is preliminary data.</text>
</comment>
<name>A0A432MGZ0_9BACT</name>
<feature type="transmembrane region" description="Helical" evidence="1">
    <location>
        <begin position="352"/>
        <end position="374"/>
    </location>
</feature>
<accession>A0A432MGZ0</accession>
<dbReference type="EMBL" id="RYZH01000033">
    <property type="protein sequence ID" value="RUL86197.1"/>
    <property type="molecule type" value="Genomic_DNA"/>
</dbReference>
<dbReference type="AlphaFoldDB" id="A0A432MGZ0"/>
<organism evidence="3 4">
    <name type="scientific">Tautonia sociabilis</name>
    <dbReference type="NCBI Taxonomy" id="2080755"/>
    <lineage>
        <taxon>Bacteria</taxon>
        <taxon>Pseudomonadati</taxon>
        <taxon>Planctomycetota</taxon>
        <taxon>Planctomycetia</taxon>
        <taxon>Isosphaerales</taxon>
        <taxon>Isosphaeraceae</taxon>
        <taxon>Tautonia</taxon>
    </lineage>
</organism>
<gene>
    <name evidence="3" type="ORF">TsocGM_16680</name>
</gene>